<name>A0A9Q4B298_SALAG</name>
<feature type="transmembrane region" description="Helical" evidence="1">
    <location>
        <begin position="173"/>
        <end position="191"/>
    </location>
</feature>
<dbReference type="RefSeq" id="WP_078577017.1">
    <property type="nucleotide sequence ID" value="NZ_JABXYM010000001.1"/>
</dbReference>
<dbReference type="EMBL" id="JABXYM010000001">
    <property type="protein sequence ID" value="MCR6096685.1"/>
    <property type="molecule type" value="Genomic_DNA"/>
</dbReference>
<evidence type="ECO:0000313" key="2">
    <source>
        <dbReference type="EMBL" id="MCR6096685.1"/>
    </source>
</evidence>
<feature type="transmembrane region" description="Helical" evidence="1">
    <location>
        <begin position="15"/>
        <end position="34"/>
    </location>
</feature>
<keyword evidence="1" id="KW-0812">Transmembrane</keyword>
<proteinExistence type="predicted"/>
<feature type="transmembrane region" description="Helical" evidence="1">
    <location>
        <begin position="41"/>
        <end position="60"/>
    </location>
</feature>
<feature type="transmembrane region" description="Helical" evidence="1">
    <location>
        <begin position="120"/>
        <end position="137"/>
    </location>
</feature>
<evidence type="ECO:0000256" key="1">
    <source>
        <dbReference type="SAM" id="Phobius"/>
    </source>
</evidence>
<gene>
    <name evidence="2" type="ORF">HXA33_08960</name>
</gene>
<dbReference type="AlphaFoldDB" id="A0A9Q4B298"/>
<dbReference type="OrthoDB" id="2839959at2"/>
<evidence type="ECO:0000313" key="3">
    <source>
        <dbReference type="Proteomes" id="UP001057753"/>
    </source>
</evidence>
<organism evidence="2 3">
    <name type="scientific">Salipaludibacillus agaradhaerens</name>
    <name type="common">Bacillus agaradhaerens</name>
    <dbReference type="NCBI Taxonomy" id="76935"/>
    <lineage>
        <taxon>Bacteria</taxon>
        <taxon>Bacillati</taxon>
        <taxon>Bacillota</taxon>
        <taxon>Bacilli</taxon>
        <taxon>Bacillales</taxon>
        <taxon>Bacillaceae</taxon>
    </lineage>
</organism>
<accession>A0A9Q4B298</accession>
<feature type="transmembrane region" description="Helical" evidence="1">
    <location>
        <begin position="97"/>
        <end position="114"/>
    </location>
</feature>
<keyword evidence="3" id="KW-1185">Reference proteome</keyword>
<protein>
    <submittedName>
        <fullName evidence="2">Uncharacterized protein</fullName>
    </submittedName>
</protein>
<keyword evidence="1" id="KW-1133">Transmembrane helix</keyword>
<feature type="transmembrane region" description="Helical" evidence="1">
    <location>
        <begin position="231"/>
        <end position="249"/>
    </location>
</feature>
<reference evidence="2" key="1">
    <citation type="submission" date="2020-06" db="EMBL/GenBank/DDBJ databases">
        <title>Insight into the genomes of haloalkaliphilic bacilli from Kenyan soda lakes.</title>
        <authorList>
            <person name="Mwirichia R."/>
            <person name="Villamizar G.C."/>
            <person name="Poehlein A."/>
            <person name="Mugweru J."/>
            <person name="Kipnyargis A."/>
            <person name="Kiplimo D."/>
            <person name="Orwa P."/>
            <person name="Daniel R."/>
        </authorList>
    </citation>
    <scope>NUCLEOTIDE SEQUENCE</scope>
    <source>
        <strain evidence="2">B1096_S55</strain>
    </source>
</reference>
<sequence length="269" mass="30360">MLTDFQSPYLTQNYWSEWLLVSFLLLTGVIYWTMSKRLGFQVIYLTLLSLSFGFIITMYFPYLYTEDELLPLTHPHIQAAVTLFTFFIPLVKRRIEIGLCLAPPVLISVCYLFLQNTPVFSIVGGIMIGGFISYMYYRSLDWMGAMPEPYLFSFAIILPLFIAALIFSVSSFLILPGILLGLGTGATIEQFKVRVLIRKANMTAKLLSLLLGSTGLIIGYLLFTFSGFDSAFSYALVGIVTGLWISLLVPGLMRVTKLYDNQGKHREII</sequence>
<keyword evidence="1" id="KW-0472">Membrane</keyword>
<dbReference type="Proteomes" id="UP001057753">
    <property type="component" value="Unassembled WGS sequence"/>
</dbReference>
<feature type="transmembrane region" description="Helical" evidence="1">
    <location>
        <begin position="203"/>
        <end position="225"/>
    </location>
</feature>
<comment type="caution">
    <text evidence="2">The sequence shown here is derived from an EMBL/GenBank/DDBJ whole genome shotgun (WGS) entry which is preliminary data.</text>
</comment>